<dbReference type="AlphaFoldDB" id="A0ABD5RM59"/>
<name>A0ABD5RM59_9EURY</name>
<reference evidence="1 2" key="1">
    <citation type="journal article" date="2019" name="Int. J. Syst. Evol. Microbiol.">
        <title>The Global Catalogue of Microorganisms (GCM) 10K type strain sequencing project: providing services to taxonomists for standard genome sequencing and annotation.</title>
        <authorList>
            <consortium name="The Broad Institute Genomics Platform"/>
            <consortium name="The Broad Institute Genome Sequencing Center for Infectious Disease"/>
            <person name="Wu L."/>
            <person name="Ma J."/>
        </authorList>
    </citation>
    <scope>NUCLEOTIDE SEQUENCE [LARGE SCALE GENOMIC DNA]</scope>
    <source>
        <strain evidence="1 2">CGMCC 1.12543</strain>
    </source>
</reference>
<accession>A0ABD5RM59</accession>
<evidence type="ECO:0000313" key="1">
    <source>
        <dbReference type="EMBL" id="MFC5971384.1"/>
    </source>
</evidence>
<organism evidence="1 2">
    <name type="scientific">Halomarina salina</name>
    <dbReference type="NCBI Taxonomy" id="1872699"/>
    <lineage>
        <taxon>Archaea</taxon>
        <taxon>Methanobacteriati</taxon>
        <taxon>Methanobacteriota</taxon>
        <taxon>Stenosarchaea group</taxon>
        <taxon>Halobacteria</taxon>
        <taxon>Halobacteriales</taxon>
        <taxon>Natronomonadaceae</taxon>
        <taxon>Halomarina</taxon>
    </lineage>
</organism>
<sequence>MDDPRQPTVPDPTLVEILTDGVDDPFVEGRQTAREYLEDPDVLAFSVQAIGDGSRLAQAPEGASEPQTYHQTAHLAGYHDDLAYPQVAQLARQLYAHQLGVFTNHTLPGTDPETVCREFVDGIVDWVQQAYPRYDPEAQPYPEPVGLADRIDQATTLLADPPLTQYWVQVLGESEGQIVQVDGSADSESSDGVKTFQDHPIRYIHGTLPTLQVDTKQALVNELLTQRLLVGAGTAGVAIESFAEECLEIAIECGYQYETIDPLA</sequence>
<protein>
    <submittedName>
        <fullName evidence="1">Uncharacterized protein</fullName>
    </submittedName>
</protein>
<dbReference type="Proteomes" id="UP001596099">
    <property type="component" value="Unassembled WGS sequence"/>
</dbReference>
<gene>
    <name evidence="1" type="ORF">ACFPYI_08595</name>
</gene>
<keyword evidence="2" id="KW-1185">Reference proteome</keyword>
<dbReference type="RefSeq" id="WP_247414281.1">
    <property type="nucleotide sequence ID" value="NZ_JALLGW010000001.1"/>
</dbReference>
<dbReference type="EMBL" id="JBHSQH010000001">
    <property type="protein sequence ID" value="MFC5971384.1"/>
    <property type="molecule type" value="Genomic_DNA"/>
</dbReference>
<evidence type="ECO:0000313" key="2">
    <source>
        <dbReference type="Proteomes" id="UP001596099"/>
    </source>
</evidence>
<proteinExistence type="predicted"/>
<comment type="caution">
    <text evidence="1">The sequence shown here is derived from an EMBL/GenBank/DDBJ whole genome shotgun (WGS) entry which is preliminary data.</text>
</comment>